<dbReference type="InterPro" id="IPR016162">
    <property type="entry name" value="Ald_DH_N"/>
</dbReference>
<feature type="domain" description="Aldehyde dehydrogenase" evidence="5">
    <location>
        <begin position="399"/>
        <end position="524"/>
    </location>
</feature>
<feature type="active site" evidence="3">
    <location>
        <position position="265"/>
    </location>
</feature>
<sequence>MSENAMRDWLERHSGPARIHGNFIGGAWRQSASGATYPLYEAALAGRQLGSFADSDESDVDAAVSAADEAFRTWRNSSAMTRSGILFRFAELLEKNKEQLAFMLSAEQGKVLAESYGEVQRAANEARFNAGEALRVDGGTLPSENGAFRAEIVRFPIGVVAAIAPWNFPVVTPVRKIAPALAYGCTVVYKPASATPWTSVKLMELLAEAGVPGGVVNLVTGSGGKVGDPLVAHPLVKGISFTGSTALGLRINETAARRLAKTQLELGGKNAALVLDYGDLHEAAGQIVSAAFACSGQRCTAISRVIVLKRQAPELIRLLVEKLSALRLGPAWAEGAQMGPLIDKRHCESVMRYIELGKQEGATLALGGTRVFPYPESGAGGQDSGGWDHNMGRRGAAGAGGETEDAEQGGYYIAPTLFTDVSRDMRIAREEIFGPVLTVLEAEHLDEAVELANGTEYGLAAAVFTDSVHTAHRLATELECGMIHLNHGTASQIHVPFGGLKQSGFGAYSIGHSNQEFFTGMKAVYVRGN</sequence>
<dbReference type="GO" id="GO:0016620">
    <property type="term" value="F:oxidoreductase activity, acting on the aldehyde or oxo group of donors, NAD or NADP as acceptor"/>
    <property type="evidence" value="ECO:0007669"/>
    <property type="project" value="InterPro"/>
</dbReference>
<proteinExistence type="inferred from homology"/>
<accession>A0A4Q9DRQ1</accession>
<dbReference type="InterPro" id="IPR016160">
    <property type="entry name" value="Ald_DH_CS_CYS"/>
</dbReference>
<comment type="caution">
    <text evidence="6">The sequence shown here is derived from an EMBL/GenBank/DDBJ whole genome shotgun (WGS) entry which is preliminary data.</text>
</comment>
<reference evidence="6 7" key="1">
    <citation type="submission" date="2019-02" db="EMBL/GenBank/DDBJ databases">
        <title>Paenibacillus sp. nov., isolated from surface-sterilized tissue of Thalictrum simplex L.</title>
        <authorList>
            <person name="Tuo L."/>
        </authorList>
    </citation>
    <scope>NUCLEOTIDE SEQUENCE [LARGE SCALE GENOMIC DNA]</scope>
    <source>
        <strain evidence="6 7">N2SHLJ1</strain>
    </source>
</reference>
<evidence type="ECO:0000256" key="2">
    <source>
        <dbReference type="ARBA" id="ARBA00023002"/>
    </source>
</evidence>
<dbReference type="Gene3D" id="3.40.605.10">
    <property type="entry name" value="Aldehyde Dehydrogenase, Chain A, domain 1"/>
    <property type="match status" value="2"/>
</dbReference>
<dbReference type="AlphaFoldDB" id="A0A4Q9DRQ1"/>
<evidence type="ECO:0000256" key="1">
    <source>
        <dbReference type="ARBA" id="ARBA00009986"/>
    </source>
</evidence>
<dbReference type="Gene3D" id="3.40.309.10">
    <property type="entry name" value="Aldehyde Dehydrogenase, Chain A, domain 2"/>
    <property type="match status" value="2"/>
</dbReference>
<evidence type="ECO:0000256" key="4">
    <source>
        <dbReference type="RuleBase" id="RU003345"/>
    </source>
</evidence>
<dbReference type="FunFam" id="3.40.605.10:FF:000007">
    <property type="entry name" value="NAD/NADP-dependent betaine aldehyde dehydrogenase"/>
    <property type="match status" value="1"/>
</dbReference>
<dbReference type="SUPFAM" id="SSF53720">
    <property type="entry name" value="ALDH-like"/>
    <property type="match status" value="1"/>
</dbReference>
<evidence type="ECO:0000313" key="6">
    <source>
        <dbReference type="EMBL" id="TBL79459.1"/>
    </source>
</evidence>
<dbReference type="OrthoDB" id="20170at2"/>
<feature type="domain" description="Aldehyde dehydrogenase" evidence="5">
    <location>
        <begin position="28"/>
        <end position="370"/>
    </location>
</feature>
<dbReference type="InterPro" id="IPR016163">
    <property type="entry name" value="Ald_DH_C"/>
</dbReference>
<dbReference type="EMBL" id="SIRE01000007">
    <property type="protein sequence ID" value="TBL79459.1"/>
    <property type="molecule type" value="Genomic_DNA"/>
</dbReference>
<protein>
    <submittedName>
        <fullName evidence="6">Aldehyde dehydrogenase</fullName>
    </submittedName>
</protein>
<dbReference type="PANTHER" id="PTHR11699">
    <property type="entry name" value="ALDEHYDE DEHYDROGENASE-RELATED"/>
    <property type="match status" value="1"/>
</dbReference>
<name>A0A4Q9DRQ1_9BACL</name>
<dbReference type="RefSeq" id="WP_131013403.1">
    <property type="nucleotide sequence ID" value="NZ_SIRE01000007.1"/>
</dbReference>
<dbReference type="InterPro" id="IPR029510">
    <property type="entry name" value="Ald_DH_CS_GLU"/>
</dbReference>
<evidence type="ECO:0000259" key="5">
    <source>
        <dbReference type="Pfam" id="PF00171"/>
    </source>
</evidence>
<comment type="similarity">
    <text evidence="1 4">Belongs to the aldehyde dehydrogenase family.</text>
</comment>
<keyword evidence="7" id="KW-1185">Reference proteome</keyword>
<dbReference type="Pfam" id="PF00171">
    <property type="entry name" value="Aldedh"/>
    <property type="match status" value="2"/>
</dbReference>
<dbReference type="PROSITE" id="PS00687">
    <property type="entry name" value="ALDEHYDE_DEHYDR_GLU"/>
    <property type="match status" value="1"/>
</dbReference>
<dbReference type="InterPro" id="IPR015590">
    <property type="entry name" value="Aldehyde_DH_dom"/>
</dbReference>
<evidence type="ECO:0000313" key="7">
    <source>
        <dbReference type="Proteomes" id="UP000293142"/>
    </source>
</evidence>
<keyword evidence="2 4" id="KW-0560">Oxidoreductase</keyword>
<dbReference type="Proteomes" id="UP000293142">
    <property type="component" value="Unassembled WGS sequence"/>
</dbReference>
<dbReference type="InterPro" id="IPR016161">
    <property type="entry name" value="Ald_DH/histidinol_DH"/>
</dbReference>
<evidence type="ECO:0000256" key="3">
    <source>
        <dbReference type="PROSITE-ProRule" id="PRU10007"/>
    </source>
</evidence>
<organism evidence="6 7">
    <name type="scientific">Paenibacillus thalictri</name>
    <dbReference type="NCBI Taxonomy" id="2527873"/>
    <lineage>
        <taxon>Bacteria</taxon>
        <taxon>Bacillati</taxon>
        <taxon>Bacillota</taxon>
        <taxon>Bacilli</taxon>
        <taxon>Bacillales</taxon>
        <taxon>Paenibacillaceae</taxon>
        <taxon>Paenibacillus</taxon>
    </lineage>
</organism>
<gene>
    <name evidence="6" type="ORF">EYB31_11140</name>
</gene>
<dbReference type="PROSITE" id="PS00070">
    <property type="entry name" value="ALDEHYDE_DEHYDR_CYS"/>
    <property type="match status" value="1"/>
</dbReference>